<dbReference type="PANTHER" id="PTHR24422:SF21">
    <property type="entry name" value="CHEMOTAXIS PROTEIN METHYLTRANSFERASE 1"/>
    <property type="match status" value="1"/>
</dbReference>
<dbReference type="InterPro" id="IPR050903">
    <property type="entry name" value="Bact_Chemotaxis_MeTrfase"/>
</dbReference>
<sequence length="279" mass="32487">MFGWFKSKNLPESTEKATQKVESFLDPSAVLEKFTAITGIHFKKKESITTSKLIHFCRNYQIYSFEELYSRIQTDRTILEALINVLTVNETYFFRESRQIYFLVDKVVRGSDKVRILCAPGSTGEEPYSIAMALLEGGVPAQRIEIISLDINSDVISLAREGHYSTRSLHKTALSLQEKYFIKEENTFTISDEIKRLVTFYTLNIFDDHLFELGKFDTIFSRNMLIYFDESTVMRAVERLGRLARTKESYFFFGHADFVKTPPTLLEHYEEGIKFYTIR</sequence>
<accession>A0A2D3WGK5</accession>
<feature type="domain" description="CheR-type methyltransferase" evidence="1">
    <location>
        <begin position="12"/>
        <end position="240"/>
    </location>
</feature>
<dbReference type="SUPFAM" id="SSF47757">
    <property type="entry name" value="Chemotaxis receptor methyltransferase CheR, N-terminal domain"/>
    <property type="match status" value="1"/>
</dbReference>
<dbReference type="Pfam" id="PF01739">
    <property type="entry name" value="CheR"/>
    <property type="match status" value="1"/>
</dbReference>
<name>A0A2D3WGK5_9BACT</name>
<dbReference type="InterPro" id="IPR029063">
    <property type="entry name" value="SAM-dependent_MTases_sf"/>
</dbReference>
<dbReference type="SMART" id="SM00138">
    <property type="entry name" value="MeTrc"/>
    <property type="match status" value="1"/>
</dbReference>
<protein>
    <submittedName>
        <fullName evidence="2">Chemotaxis protein CheR</fullName>
    </submittedName>
</protein>
<dbReference type="InterPro" id="IPR022642">
    <property type="entry name" value="CheR_C"/>
</dbReference>
<dbReference type="RefSeq" id="WP_303662858.1">
    <property type="nucleotide sequence ID" value="NZ_DLUI01000046.1"/>
</dbReference>
<dbReference type="PROSITE" id="PS50123">
    <property type="entry name" value="CHER"/>
    <property type="match status" value="1"/>
</dbReference>
<dbReference type="GO" id="GO:0008757">
    <property type="term" value="F:S-adenosylmethionine-dependent methyltransferase activity"/>
    <property type="evidence" value="ECO:0007669"/>
    <property type="project" value="InterPro"/>
</dbReference>
<evidence type="ECO:0000313" key="3">
    <source>
        <dbReference type="Proteomes" id="UP000228859"/>
    </source>
</evidence>
<dbReference type="InterPro" id="IPR000780">
    <property type="entry name" value="CheR_MeTrfase"/>
</dbReference>
<dbReference type="PRINTS" id="PR00996">
    <property type="entry name" value="CHERMTFRASE"/>
</dbReference>
<dbReference type="SUPFAM" id="SSF53335">
    <property type="entry name" value="S-adenosyl-L-methionine-dependent methyltransferases"/>
    <property type="match status" value="1"/>
</dbReference>
<dbReference type="PANTHER" id="PTHR24422">
    <property type="entry name" value="CHEMOTAXIS PROTEIN METHYLTRANSFERASE"/>
    <property type="match status" value="1"/>
</dbReference>
<dbReference type="Gene3D" id="3.40.50.150">
    <property type="entry name" value="Vaccinia Virus protein VP39"/>
    <property type="match status" value="1"/>
</dbReference>
<dbReference type="Proteomes" id="UP000228859">
    <property type="component" value="Unassembled WGS sequence"/>
</dbReference>
<dbReference type="EMBL" id="DLUI01000046">
    <property type="protein sequence ID" value="DAB39035.1"/>
    <property type="molecule type" value="Genomic_DNA"/>
</dbReference>
<gene>
    <name evidence="2" type="ORF">CFH83_03010</name>
</gene>
<evidence type="ECO:0000259" key="1">
    <source>
        <dbReference type="PROSITE" id="PS50123"/>
    </source>
</evidence>
<dbReference type="AlphaFoldDB" id="A0A2D3WGK5"/>
<comment type="caution">
    <text evidence="2">The sequence shown here is derived from an EMBL/GenBank/DDBJ whole genome shotgun (WGS) entry which is preliminary data.</text>
</comment>
<proteinExistence type="predicted"/>
<evidence type="ECO:0000313" key="2">
    <source>
        <dbReference type="EMBL" id="DAB39035.1"/>
    </source>
</evidence>
<reference evidence="2 3" key="1">
    <citation type="journal article" date="2017" name="Front. Microbiol.">
        <title>Comparative Genomic Analysis of the Class Epsilonproteobacteria and Proposed Reclassification to Epsilonbacteraeota (phyl. nov.).</title>
        <authorList>
            <person name="Waite D.W."/>
            <person name="Vanwonterghem I."/>
            <person name="Rinke C."/>
            <person name="Parks D.H."/>
            <person name="Zhang Y."/>
            <person name="Takai K."/>
            <person name="Sievert S.M."/>
            <person name="Simon J."/>
            <person name="Campbell B.J."/>
            <person name="Hanson T.E."/>
            <person name="Woyke T."/>
            <person name="Klotz M.G."/>
            <person name="Hugenholtz P."/>
        </authorList>
    </citation>
    <scope>NUCLEOTIDE SEQUENCE [LARGE SCALE GENOMIC DNA]</scope>
    <source>
        <strain evidence="2">UBA12443</strain>
    </source>
</reference>
<organism evidence="2 3">
    <name type="scientific">Sulfuricurvum kujiense</name>
    <dbReference type="NCBI Taxonomy" id="148813"/>
    <lineage>
        <taxon>Bacteria</taxon>
        <taxon>Pseudomonadati</taxon>
        <taxon>Campylobacterota</taxon>
        <taxon>Epsilonproteobacteria</taxon>
        <taxon>Campylobacterales</taxon>
        <taxon>Sulfurimonadaceae</taxon>
        <taxon>Sulfuricurvum</taxon>
    </lineage>
</organism>